<evidence type="ECO:0000259" key="9">
    <source>
        <dbReference type="PROSITE" id="PS50014"/>
    </source>
</evidence>
<dbReference type="PANTHER" id="PTHR16062:SF19">
    <property type="entry name" value="PROTEIN POLYBROMO-1"/>
    <property type="match status" value="1"/>
</dbReference>
<evidence type="ECO:0000256" key="5">
    <source>
        <dbReference type="ARBA" id="ARBA00023117"/>
    </source>
</evidence>
<accession>A0A0C2FCG5</accession>
<dbReference type="InterPro" id="IPR037382">
    <property type="entry name" value="Rsc/polybromo"/>
</dbReference>
<evidence type="ECO:0000256" key="8">
    <source>
        <dbReference type="PROSITE-ProRule" id="PRU00035"/>
    </source>
</evidence>
<evidence type="ECO:0000256" key="1">
    <source>
        <dbReference type="ARBA" id="ARBA00004123"/>
    </source>
</evidence>
<dbReference type="PROSITE" id="PS00633">
    <property type="entry name" value="BROMODOMAIN_1"/>
    <property type="match status" value="1"/>
</dbReference>
<dbReference type="EMBL" id="KN793196">
    <property type="protein sequence ID" value="KIH42741.1"/>
    <property type="molecule type" value="Genomic_DNA"/>
</dbReference>
<dbReference type="InterPro" id="IPR001487">
    <property type="entry name" value="Bromodomain"/>
</dbReference>
<dbReference type="SUPFAM" id="SSF47370">
    <property type="entry name" value="Bromodomain"/>
    <property type="match status" value="1"/>
</dbReference>
<dbReference type="GO" id="GO:0016586">
    <property type="term" value="C:RSC-type complex"/>
    <property type="evidence" value="ECO:0007669"/>
    <property type="project" value="InterPro"/>
</dbReference>
<organism evidence="10 11">
    <name type="scientific">Ancylostoma duodenale</name>
    <dbReference type="NCBI Taxonomy" id="51022"/>
    <lineage>
        <taxon>Eukaryota</taxon>
        <taxon>Metazoa</taxon>
        <taxon>Ecdysozoa</taxon>
        <taxon>Nematoda</taxon>
        <taxon>Chromadorea</taxon>
        <taxon>Rhabditida</taxon>
        <taxon>Rhabditina</taxon>
        <taxon>Rhabditomorpha</taxon>
        <taxon>Strongyloidea</taxon>
        <taxon>Ancylostomatidae</taxon>
        <taxon>Ancylostomatinae</taxon>
        <taxon>Ancylostoma</taxon>
    </lineage>
</organism>
<dbReference type="GO" id="GO:0006368">
    <property type="term" value="P:transcription elongation by RNA polymerase II"/>
    <property type="evidence" value="ECO:0007669"/>
    <property type="project" value="TreeGrafter"/>
</dbReference>
<keyword evidence="5 8" id="KW-0103">Bromodomain</keyword>
<keyword evidence="6" id="KW-0804">Transcription</keyword>
<dbReference type="GO" id="GO:0003682">
    <property type="term" value="F:chromatin binding"/>
    <property type="evidence" value="ECO:0007669"/>
    <property type="project" value="TreeGrafter"/>
</dbReference>
<dbReference type="AlphaFoldDB" id="A0A0C2FCG5"/>
<dbReference type="OrthoDB" id="784962at2759"/>
<dbReference type="InterPro" id="IPR036427">
    <property type="entry name" value="Bromodomain-like_sf"/>
</dbReference>
<sequence>MRPISTGMTAEHIALPGRPGRKSMDELMLRFRQKLMSFWDLIYNHKEGMYWPAGAFMELPSAREYPDYYQVIAHPIDLKMIREKIENNKYESSVQLMQEFTVLFNNARQYNEANSQIARDASMLLEMVIKAHANDKDAPYESPLQLKQKFG</sequence>
<evidence type="ECO:0000256" key="2">
    <source>
        <dbReference type="ARBA" id="ARBA00022737"/>
    </source>
</evidence>
<dbReference type="PROSITE" id="PS50014">
    <property type="entry name" value="BROMODOMAIN_2"/>
    <property type="match status" value="1"/>
</dbReference>
<gene>
    <name evidence="10" type="ORF">ANCDUO_27270</name>
</gene>
<evidence type="ECO:0000256" key="4">
    <source>
        <dbReference type="ARBA" id="ARBA00023015"/>
    </source>
</evidence>
<evidence type="ECO:0000313" key="11">
    <source>
        <dbReference type="Proteomes" id="UP000054047"/>
    </source>
</evidence>
<evidence type="ECO:0000256" key="3">
    <source>
        <dbReference type="ARBA" id="ARBA00022853"/>
    </source>
</evidence>
<keyword evidence="4" id="KW-0805">Transcription regulation</keyword>
<keyword evidence="11" id="KW-1185">Reference proteome</keyword>
<proteinExistence type="predicted"/>
<dbReference type="PRINTS" id="PR00503">
    <property type="entry name" value="BROMODOMAIN"/>
</dbReference>
<dbReference type="SMART" id="SM00297">
    <property type="entry name" value="BROMO"/>
    <property type="match status" value="1"/>
</dbReference>
<name>A0A0C2FCG5_9BILA</name>
<dbReference type="InterPro" id="IPR018359">
    <property type="entry name" value="Bromodomain_CS"/>
</dbReference>
<feature type="domain" description="Bromo" evidence="9">
    <location>
        <begin position="56"/>
        <end position="118"/>
    </location>
</feature>
<evidence type="ECO:0000256" key="7">
    <source>
        <dbReference type="ARBA" id="ARBA00023242"/>
    </source>
</evidence>
<dbReference type="Pfam" id="PF00439">
    <property type="entry name" value="Bromodomain"/>
    <property type="match status" value="1"/>
</dbReference>
<evidence type="ECO:0000313" key="10">
    <source>
        <dbReference type="EMBL" id="KIH42741.1"/>
    </source>
</evidence>
<keyword evidence="2" id="KW-0677">Repeat</keyword>
<dbReference type="GO" id="GO:0006338">
    <property type="term" value="P:chromatin remodeling"/>
    <property type="evidence" value="ECO:0007669"/>
    <property type="project" value="InterPro"/>
</dbReference>
<dbReference type="PANTHER" id="PTHR16062">
    <property type="entry name" value="SWI/SNF-RELATED"/>
    <property type="match status" value="1"/>
</dbReference>
<protein>
    <submittedName>
        <fullName evidence="10">Bromodomain protein</fullName>
    </submittedName>
</protein>
<keyword evidence="3" id="KW-0156">Chromatin regulator</keyword>
<dbReference type="Proteomes" id="UP000054047">
    <property type="component" value="Unassembled WGS sequence"/>
</dbReference>
<evidence type="ECO:0000256" key="6">
    <source>
        <dbReference type="ARBA" id="ARBA00023163"/>
    </source>
</evidence>
<reference evidence="10 11" key="1">
    <citation type="submission" date="2013-12" db="EMBL/GenBank/DDBJ databases">
        <title>Draft genome of the parsitic nematode Ancylostoma duodenale.</title>
        <authorList>
            <person name="Mitreva M."/>
        </authorList>
    </citation>
    <scope>NUCLEOTIDE SEQUENCE [LARGE SCALE GENOMIC DNA]</scope>
    <source>
        <strain evidence="10 11">Zhejiang</strain>
    </source>
</reference>
<comment type="subcellular location">
    <subcellularLocation>
        <location evidence="1">Nucleus</location>
    </subcellularLocation>
</comment>
<dbReference type="Gene3D" id="1.20.920.10">
    <property type="entry name" value="Bromodomain-like"/>
    <property type="match status" value="1"/>
</dbReference>
<keyword evidence="7" id="KW-0539">Nucleus</keyword>